<keyword evidence="3 5" id="KW-0479">Metal-binding</keyword>
<dbReference type="EC" id="1.15.1.1" evidence="2 6"/>
<evidence type="ECO:0000256" key="1">
    <source>
        <dbReference type="ARBA" id="ARBA00008714"/>
    </source>
</evidence>
<dbReference type="Gene3D" id="1.10.287.990">
    <property type="entry name" value="Fe,Mn superoxide dismutase (SOD) domain"/>
    <property type="match status" value="1"/>
</dbReference>
<comment type="catalytic activity">
    <reaction evidence="6">
        <text>2 superoxide + 2 H(+) = H2O2 + O2</text>
        <dbReference type="Rhea" id="RHEA:20696"/>
        <dbReference type="ChEBI" id="CHEBI:15378"/>
        <dbReference type="ChEBI" id="CHEBI:15379"/>
        <dbReference type="ChEBI" id="CHEBI:16240"/>
        <dbReference type="ChEBI" id="CHEBI:18421"/>
        <dbReference type="EC" id="1.15.1.1"/>
    </reaction>
</comment>
<comment type="function">
    <text evidence="6">Destroys radicals which are normally produced within the cells and which are toxic to biological systems.</text>
</comment>
<feature type="domain" description="Manganese/iron superoxide dismutase C-terminal" evidence="8">
    <location>
        <begin position="103"/>
        <end position="204"/>
    </location>
</feature>
<name>A0A955RRQ4_UNCKA</name>
<evidence type="ECO:0000259" key="7">
    <source>
        <dbReference type="Pfam" id="PF00081"/>
    </source>
</evidence>
<dbReference type="GO" id="GO:0004784">
    <property type="term" value="F:superoxide dismutase activity"/>
    <property type="evidence" value="ECO:0007669"/>
    <property type="project" value="UniProtKB-EC"/>
</dbReference>
<dbReference type="PROSITE" id="PS00088">
    <property type="entry name" value="SOD_MN"/>
    <property type="match status" value="1"/>
</dbReference>
<feature type="binding site" evidence="5">
    <location>
        <position position="33"/>
    </location>
    <ligand>
        <name>Mn(2+)</name>
        <dbReference type="ChEBI" id="CHEBI:29035"/>
    </ligand>
</feature>
<evidence type="ECO:0000256" key="5">
    <source>
        <dbReference type="PIRSR" id="PIRSR000349-1"/>
    </source>
</evidence>
<dbReference type="AlphaFoldDB" id="A0A955RRQ4"/>
<dbReference type="InterPro" id="IPR019832">
    <property type="entry name" value="Mn/Fe_SOD_C"/>
</dbReference>
<protein>
    <recommendedName>
        <fullName evidence="2 6">Superoxide dismutase</fullName>
        <ecNumber evidence="2 6">1.15.1.1</ecNumber>
    </recommendedName>
</protein>
<evidence type="ECO:0000313" key="9">
    <source>
        <dbReference type="EMBL" id="MCA9391780.1"/>
    </source>
</evidence>
<dbReference type="PANTHER" id="PTHR43595:SF2">
    <property type="entry name" value="SMALL RIBOSOMAL SUBUNIT PROTEIN MS42"/>
    <property type="match status" value="1"/>
</dbReference>
<proteinExistence type="inferred from homology"/>
<dbReference type="FunFam" id="1.10.287.990:FF:000001">
    <property type="entry name" value="Superoxide dismutase"/>
    <property type="match status" value="1"/>
</dbReference>
<dbReference type="InterPro" id="IPR019831">
    <property type="entry name" value="Mn/Fe_SOD_N"/>
</dbReference>
<organism evidence="9 10">
    <name type="scientific">candidate division WWE3 bacterium</name>
    <dbReference type="NCBI Taxonomy" id="2053526"/>
    <lineage>
        <taxon>Bacteria</taxon>
        <taxon>Katanobacteria</taxon>
    </lineage>
</organism>
<dbReference type="PRINTS" id="PR01703">
    <property type="entry name" value="MNSODISMTASE"/>
</dbReference>
<dbReference type="SUPFAM" id="SSF46609">
    <property type="entry name" value="Fe,Mn superoxide dismutase (SOD), N-terminal domain"/>
    <property type="match status" value="1"/>
</dbReference>
<evidence type="ECO:0000256" key="2">
    <source>
        <dbReference type="ARBA" id="ARBA00012682"/>
    </source>
</evidence>
<dbReference type="PANTHER" id="PTHR43595">
    <property type="entry name" value="37S RIBOSOMAL PROTEIN S26, MITOCHONDRIAL"/>
    <property type="match status" value="1"/>
</dbReference>
<dbReference type="GO" id="GO:0005737">
    <property type="term" value="C:cytoplasm"/>
    <property type="evidence" value="ECO:0007669"/>
    <property type="project" value="TreeGrafter"/>
</dbReference>
<reference evidence="9" key="2">
    <citation type="journal article" date="2021" name="Microbiome">
        <title>Successional dynamics and alternative stable states in a saline activated sludge microbial community over 9 years.</title>
        <authorList>
            <person name="Wang Y."/>
            <person name="Ye J."/>
            <person name="Ju F."/>
            <person name="Liu L."/>
            <person name="Boyd J.A."/>
            <person name="Deng Y."/>
            <person name="Parks D.H."/>
            <person name="Jiang X."/>
            <person name="Yin X."/>
            <person name="Woodcroft B.J."/>
            <person name="Tyson G.W."/>
            <person name="Hugenholtz P."/>
            <person name="Polz M.F."/>
            <person name="Zhang T."/>
        </authorList>
    </citation>
    <scope>NUCLEOTIDE SEQUENCE</scope>
    <source>
        <strain evidence="9">HKST-UBA03</strain>
    </source>
</reference>
<gene>
    <name evidence="9" type="ORF">KC614_01065</name>
</gene>
<dbReference type="InterPro" id="IPR019833">
    <property type="entry name" value="Mn/Fe_SOD_BS"/>
</dbReference>
<dbReference type="SUPFAM" id="SSF54719">
    <property type="entry name" value="Fe,Mn superoxide dismutase (SOD), C-terminal domain"/>
    <property type="match status" value="1"/>
</dbReference>
<evidence type="ECO:0000313" key="10">
    <source>
        <dbReference type="Proteomes" id="UP000751518"/>
    </source>
</evidence>
<feature type="binding site" evidence="5">
    <location>
        <position position="88"/>
    </location>
    <ligand>
        <name>Mn(2+)</name>
        <dbReference type="ChEBI" id="CHEBI:29035"/>
    </ligand>
</feature>
<comment type="similarity">
    <text evidence="1 6">Belongs to the iron/manganese superoxide dismutase family.</text>
</comment>
<dbReference type="Proteomes" id="UP000751518">
    <property type="component" value="Unassembled WGS sequence"/>
</dbReference>
<evidence type="ECO:0000256" key="6">
    <source>
        <dbReference type="RuleBase" id="RU000414"/>
    </source>
</evidence>
<dbReference type="FunFam" id="3.55.40.20:FF:000001">
    <property type="entry name" value="Superoxide dismutase"/>
    <property type="match status" value="1"/>
</dbReference>
<keyword evidence="4 6" id="KW-0560">Oxidoreductase</keyword>
<evidence type="ECO:0000259" key="8">
    <source>
        <dbReference type="Pfam" id="PF02777"/>
    </source>
</evidence>
<reference evidence="9" key="1">
    <citation type="submission" date="2020-04" db="EMBL/GenBank/DDBJ databases">
        <authorList>
            <person name="Zhang T."/>
        </authorList>
    </citation>
    <scope>NUCLEOTIDE SEQUENCE</scope>
    <source>
        <strain evidence="9">HKST-UBA03</strain>
    </source>
</reference>
<dbReference type="EMBL" id="JAGQKZ010000005">
    <property type="protein sequence ID" value="MCA9391780.1"/>
    <property type="molecule type" value="Genomic_DNA"/>
</dbReference>
<accession>A0A955RRQ4</accession>
<dbReference type="Pfam" id="PF02777">
    <property type="entry name" value="Sod_Fe_C"/>
    <property type="match status" value="1"/>
</dbReference>
<dbReference type="Pfam" id="PF00081">
    <property type="entry name" value="Sod_Fe_N"/>
    <property type="match status" value="1"/>
</dbReference>
<feature type="binding site" evidence="5">
    <location>
        <position position="172"/>
    </location>
    <ligand>
        <name>Mn(2+)</name>
        <dbReference type="ChEBI" id="CHEBI:29035"/>
    </ligand>
</feature>
<sequence length="212" mass="23880">MYDTLTYPFQLPDLDYPLGVLEPHIEARTMEIHHGKHHAGYVAKLNAALEHYPDLQSKTLTDLLRDYTSLPEEIKKAVINNGGGHANHTLFWQVMSPDGGGDPSGSLAEMINETFGGFSSFKEAFASEAATVFGSGWAWLSLDQDGKDLHVGHTPNQNSPLLENHIPLLGIDVWEHAYYLQYQNKRADYIEAWWNVVNWDKVAELYNEPARS</sequence>
<dbReference type="PIRSF" id="PIRSF000349">
    <property type="entry name" value="SODismutase"/>
    <property type="match status" value="1"/>
</dbReference>
<feature type="binding site" evidence="5">
    <location>
        <position position="176"/>
    </location>
    <ligand>
        <name>Mn(2+)</name>
        <dbReference type="ChEBI" id="CHEBI:29035"/>
    </ligand>
</feature>
<dbReference type="InterPro" id="IPR036314">
    <property type="entry name" value="SOD_C_sf"/>
</dbReference>
<feature type="domain" description="Manganese/iron superoxide dismutase N-terminal" evidence="7">
    <location>
        <begin position="9"/>
        <end position="96"/>
    </location>
</feature>
<dbReference type="Gene3D" id="3.55.40.20">
    <property type="entry name" value="Iron/manganese superoxide dismutase, C-terminal domain"/>
    <property type="match status" value="1"/>
</dbReference>
<comment type="caution">
    <text evidence="9">The sequence shown here is derived from an EMBL/GenBank/DDBJ whole genome shotgun (WGS) entry which is preliminary data.</text>
</comment>
<evidence type="ECO:0000256" key="3">
    <source>
        <dbReference type="ARBA" id="ARBA00022723"/>
    </source>
</evidence>
<dbReference type="GO" id="GO:0046872">
    <property type="term" value="F:metal ion binding"/>
    <property type="evidence" value="ECO:0007669"/>
    <property type="project" value="UniProtKB-KW"/>
</dbReference>
<dbReference type="InterPro" id="IPR036324">
    <property type="entry name" value="Mn/Fe_SOD_N_sf"/>
</dbReference>
<evidence type="ECO:0000256" key="4">
    <source>
        <dbReference type="ARBA" id="ARBA00023002"/>
    </source>
</evidence>
<dbReference type="InterPro" id="IPR001189">
    <property type="entry name" value="Mn/Fe_SOD"/>
</dbReference>